<reference evidence="1 2" key="1">
    <citation type="submission" date="2018-12" db="EMBL/GenBank/DDBJ databases">
        <title>Deinococcus radiophilus ATCC 27603 genome sequencing and assembly.</title>
        <authorList>
            <person name="Maclea K.S."/>
            <person name="Maynard C.R."/>
        </authorList>
    </citation>
    <scope>NUCLEOTIDE SEQUENCE [LARGE SCALE GENOMIC DNA]</scope>
    <source>
        <strain evidence="1 2">ATCC 27603</strain>
    </source>
</reference>
<accession>A0A3S0K712</accession>
<organism evidence="1 2">
    <name type="scientific">Deinococcus radiophilus</name>
    <dbReference type="NCBI Taxonomy" id="32062"/>
    <lineage>
        <taxon>Bacteria</taxon>
        <taxon>Thermotogati</taxon>
        <taxon>Deinococcota</taxon>
        <taxon>Deinococci</taxon>
        <taxon>Deinococcales</taxon>
        <taxon>Deinococcaceae</taxon>
        <taxon>Deinococcus</taxon>
    </lineage>
</organism>
<evidence type="ECO:0000313" key="2">
    <source>
        <dbReference type="Proteomes" id="UP000277766"/>
    </source>
</evidence>
<proteinExistence type="predicted"/>
<dbReference type="AlphaFoldDB" id="A0A3S0K712"/>
<name>A0A3S0K712_9DEIO</name>
<dbReference type="EMBL" id="RXPE01000042">
    <property type="protein sequence ID" value="RTR23125.1"/>
    <property type="molecule type" value="Genomic_DNA"/>
</dbReference>
<sequence>MNAHAHSQQPQAPRADLARILETEDYSLENIEAVALSLGGRQGADHFLNKRFPELGGRTPEEAVNDGDGEGVMYFLLRF</sequence>
<evidence type="ECO:0008006" key="3">
    <source>
        <dbReference type="Google" id="ProtNLM"/>
    </source>
</evidence>
<gene>
    <name evidence="1" type="ORF">EJ104_12580</name>
</gene>
<comment type="caution">
    <text evidence="1">The sequence shown here is derived from an EMBL/GenBank/DDBJ whole genome shotgun (WGS) entry which is preliminary data.</text>
</comment>
<keyword evidence="2" id="KW-1185">Reference proteome</keyword>
<evidence type="ECO:0000313" key="1">
    <source>
        <dbReference type="EMBL" id="RTR23125.1"/>
    </source>
</evidence>
<dbReference type="RefSeq" id="WP_126353336.1">
    <property type="nucleotide sequence ID" value="NZ_CP086384.1"/>
</dbReference>
<dbReference type="Proteomes" id="UP000277766">
    <property type="component" value="Unassembled WGS sequence"/>
</dbReference>
<protein>
    <recommendedName>
        <fullName evidence="3">DUF2384 domain-containing protein</fullName>
    </recommendedName>
</protein>